<organism evidence="1 2">
    <name type="scientific">Hebeloma cylindrosporum</name>
    <dbReference type="NCBI Taxonomy" id="76867"/>
    <lineage>
        <taxon>Eukaryota</taxon>
        <taxon>Fungi</taxon>
        <taxon>Dikarya</taxon>
        <taxon>Basidiomycota</taxon>
        <taxon>Agaricomycotina</taxon>
        <taxon>Agaricomycetes</taxon>
        <taxon>Agaricomycetidae</taxon>
        <taxon>Agaricales</taxon>
        <taxon>Agaricineae</taxon>
        <taxon>Hymenogastraceae</taxon>
        <taxon>Hebeloma</taxon>
    </lineage>
</organism>
<name>A0A0C3CBJ2_HEBCY</name>
<sequence length="96" mass="11401">MTYGKAIHNVPKYVRFDSAFEFDMAVPMWSTYQGGRTRKTKPPHVPQTITFHFLRQGRRFYQLTLSFIWQLTWAMCMNHCLERGKIDLPCENSALR</sequence>
<dbReference type="AlphaFoldDB" id="A0A0C3CBJ2"/>
<accession>A0A0C3CBJ2</accession>
<evidence type="ECO:0000313" key="2">
    <source>
        <dbReference type="Proteomes" id="UP000053424"/>
    </source>
</evidence>
<reference evidence="1 2" key="1">
    <citation type="submission" date="2014-04" db="EMBL/GenBank/DDBJ databases">
        <authorList>
            <consortium name="DOE Joint Genome Institute"/>
            <person name="Kuo A."/>
            <person name="Gay G."/>
            <person name="Dore J."/>
            <person name="Kohler A."/>
            <person name="Nagy L.G."/>
            <person name="Floudas D."/>
            <person name="Copeland A."/>
            <person name="Barry K.W."/>
            <person name="Cichocki N."/>
            <person name="Veneault-Fourrey C."/>
            <person name="LaButti K."/>
            <person name="Lindquist E.A."/>
            <person name="Lipzen A."/>
            <person name="Lundell T."/>
            <person name="Morin E."/>
            <person name="Murat C."/>
            <person name="Sun H."/>
            <person name="Tunlid A."/>
            <person name="Henrissat B."/>
            <person name="Grigoriev I.V."/>
            <person name="Hibbett D.S."/>
            <person name="Martin F."/>
            <person name="Nordberg H.P."/>
            <person name="Cantor M.N."/>
            <person name="Hua S.X."/>
        </authorList>
    </citation>
    <scope>NUCLEOTIDE SEQUENCE [LARGE SCALE GENOMIC DNA]</scope>
    <source>
        <strain evidence="2">h7</strain>
    </source>
</reference>
<keyword evidence="2" id="KW-1185">Reference proteome</keyword>
<gene>
    <name evidence="1" type="ORF">M413DRAFT_445558</name>
</gene>
<dbReference type="Proteomes" id="UP000053424">
    <property type="component" value="Unassembled WGS sequence"/>
</dbReference>
<evidence type="ECO:0000313" key="1">
    <source>
        <dbReference type="EMBL" id="KIM41584.1"/>
    </source>
</evidence>
<reference evidence="2" key="2">
    <citation type="submission" date="2015-01" db="EMBL/GenBank/DDBJ databases">
        <title>Evolutionary Origins and Diversification of the Mycorrhizal Mutualists.</title>
        <authorList>
            <consortium name="DOE Joint Genome Institute"/>
            <consortium name="Mycorrhizal Genomics Consortium"/>
            <person name="Kohler A."/>
            <person name="Kuo A."/>
            <person name="Nagy L.G."/>
            <person name="Floudas D."/>
            <person name="Copeland A."/>
            <person name="Barry K.W."/>
            <person name="Cichocki N."/>
            <person name="Veneault-Fourrey C."/>
            <person name="LaButti K."/>
            <person name="Lindquist E.A."/>
            <person name="Lipzen A."/>
            <person name="Lundell T."/>
            <person name="Morin E."/>
            <person name="Murat C."/>
            <person name="Riley R."/>
            <person name="Ohm R."/>
            <person name="Sun H."/>
            <person name="Tunlid A."/>
            <person name="Henrissat B."/>
            <person name="Grigoriev I.V."/>
            <person name="Hibbett D.S."/>
            <person name="Martin F."/>
        </authorList>
    </citation>
    <scope>NUCLEOTIDE SEQUENCE [LARGE SCALE GENOMIC DNA]</scope>
    <source>
        <strain evidence="2">h7</strain>
    </source>
</reference>
<dbReference type="HOGENOM" id="CLU_2359968_0_0_1"/>
<protein>
    <submittedName>
        <fullName evidence="1">Uncharacterized protein</fullName>
    </submittedName>
</protein>
<dbReference type="EMBL" id="KN831780">
    <property type="protein sequence ID" value="KIM41584.1"/>
    <property type="molecule type" value="Genomic_DNA"/>
</dbReference>
<proteinExistence type="predicted"/>